<gene>
    <name evidence="2" type="ORF">RFI_26011</name>
</gene>
<dbReference type="OrthoDB" id="536657at2759"/>
<evidence type="ECO:0000256" key="1">
    <source>
        <dbReference type="SAM" id="Phobius"/>
    </source>
</evidence>
<dbReference type="Proteomes" id="UP000023152">
    <property type="component" value="Unassembled WGS sequence"/>
</dbReference>
<reference evidence="2 3" key="1">
    <citation type="journal article" date="2013" name="Curr. Biol.">
        <title>The Genome of the Foraminiferan Reticulomyxa filosa.</title>
        <authorList>
            <person name="Glockner G."/>
            <person name="Hulsmann N."/>
            <person name="Schleicher M."/>
            <person name="Noegel A.A."/>
            <person name="Eichinger L."/>
            <person name="Gallinger C."/>
            <person name="Pawlowski J."/>
            <person name="Sierra R."/>
            <person name="Euteneuer U."/>
            <person name="Pillet L."/>
            <person name="Moustafa A."/>
            <person name="Platzer M."/>
            <person name="Groth M."/>
            <person name="Szafranski K."/>
            <person name="Schliwa M."/>
        </authorList>
    </citation>
    <scope>NUCLEOTIDE SEQUENCE [LARGE SCALE GENOMIC DNA]</scope>
</reference>
<feature type="transmembrane region" description="Helical" evidence="1">
    <location>
        <begin position="49"/>
        <end position="67"/>
    </location>
</feature>
<proteinExistence type="predicted"/>
<name>X6MEC6_RETFI</name>
<dbReference type="AlphaFoldDB" id="X6MEC6"/>
<comment type="caution">
    <text evidence="2">The sequence shown here is derived from an EMBL/GenBank/DDBJ whole genome shotgun (WGS) entry which is preliminary data.</text>
</comment>
<protein>
    <submittedName>
        <fullName evidence="2">Uncharacterized protein</fullName>
    </submittedName>
</protein>
<sequence length="491" mass="56535">MNTIRNLSPRLKRIPEKCGPMERLQISALLFHSLIVIAAFPVGRREGLTFFYVETPFFLIFLFYGYVNKANENTCLYVFDETMIREMLMNLFSDEALWQSVLQTKKASSFVQKSRKKTVREAFREFIDDEVLESWEAQGYLYSGQSANMAACIEKLSKLESQSFLDTLKNDVELEFTKSNVDHTDMKSPLEVTVRAKNTGDIMCKVFEINTQTYYREKQEDLKTDLSLDGFHAAHEWTIQPKAQHSFHRVTVKIPLPKELQSKRGVFFVDLFGNGHHSRAVIQRGVMTHIERCTESGHKFVLLDEDHEVIKNASIWMSGHTYQSNTDNGEIHIPFSTKPQTQKIILQRNDDPKFNVLTSFEHKAETYQLQCGFYLDREQMLAKKQATVIVRPGLLLNGNRVTVDLLENVQLFVEVKTMDSRGINKTFDNLKVFDHVESYCTISMPMNVTDVVLRLSCQVTNQSQSSKVDLEKSQSFQINGIHTTNRISCSI</sequence>
<keyword evidence="1" id="KW-0812">Transmembrane</keyword>
<evidence type="ECO:0000313" key="3">
    <source>
        <dbReference type="Proteomes" id="UP000023152"/>
    </source>
</evidence>
<keyword evidence="3" id="KW-1185">Reference proteome</keyword>
<feature type="transmembrane region" description="Helical" evidence="1">
    <location>
        <begin position="24"/>
        <end position="42"/>
    </location>
</feature>
<keyword evidence="1" id="KW-1133">Transmembrane helix</keyword>
<accession>X6MEC6</accession>
<keyword evidence="1" id="KW-0472">Membrane</keyword>
<dbReference type="EMBL" id="ASPP01022545">
    <property type="protein sequence ID" value="ETO11365.1"/>
    <property type="molecule type" value="Genomic_DNA"/>
</dbReference>
<organism evidence="2 3">
    <name type="scientific">Reticulomyxa filosa</name>
    <dbReference type="NCBI Taxonomy" id="46433"/>
    <lineage>
        <taxon>Eukaryota</taxon>
        <taxon>Sar</taxon>
        <taxon>Rhizaria</taxon>
        <taxon>Retaria</taxon>
        <taxon>Foraminifera</taxon>
        <taxon>Monothalamids</taxon>
        <taxon>Reticulomyxidae</taxon>
        <taxon>Reticulomyxa</taxon>
    </lineage>
</organism>
<evidence type="ECO:0000313" key="2">
    <source>
        <dbReference type="EMBL" id="ETO11365.1"/>
    </source>
</evidence>